<reference evidence="2 3" key="1">
    <citation type="submission" date="2019-08" db="EMBL/GenBank/DDBJ databases">
        <title>In-depth cultivation of the pig gut microbiome towards novel bacterial diversity and tailored functional studies.</title>
        <authorList>
            <person name="Wylensek D."/>
            <person name="Hitch T.C.A."/>
            <person name="Clavel T."/>
        </authorList>
    </citation>
    <scope>NUCLEOTIDE SEQUENCE [LARGE SCALE GENOMIC DNA]</scope>
    <source>
        <strain evidence="2 3">BSM-383-APC-4H</strain>
    </source>
</reference>
<organism evidence="2 3">
    <name type="scientific">Anaerobutyricum soehngenii</name>
    <dbReference type="NCBI Taxonomy" id="105843"/>
    <lineage>
        <taxon>Bacteria</taxon>
        <taxon>Bacillati</taxon>
        <taxon>Bacillota</taxon>
        <taxon>Clostridia</taxon>
        <taxon>Lachnospirales</taxon>
        <taxon>Lachnospiraceae</taxon>
        <taxon>Anaerobutyricum</taxon>
    </lineage>
</organism>
<proteinExistence type="predicted"/>
<name>A0A6N7XX13_9FIRM</name>
<dbReference type="PANTHER" id="PTHR40076">
    <property type="entry name" value="MEMBRANE PROTEIN-RELATED"/>
    <property type="match status" value="1"/>
</dbReference>
<dbReference type="AlphaFoldDB" id="A0A6N7XX13"/>
<keyword evidence="1" id="KW-0472">Membrane</keyword>
<evidence type="ECO:0000313" key="3">
    <source>
        <dbReference type="Proteomes" id="UP000433359"/>
    </source>
</evidence>
<keyword evidence="1" id="KW-1133">Transmembrane helix</keyword>
<dbReference type="Pfam" id="PF06161">
    <property type="entry name" value="DUF975"/>
    <property type="match status" value="1"/>
</dbReference>
<keyword evidence="1" id="KW-0812">Transmembrane</keyword>
<dbReference type="EMBL" id="VULP01000003">
    <property type="protein sequence ID" value="MSU81361.1"/>
    <property type="molecule type" value="Genomic_DNA"/>
</dbReference>
<feature type="transmembrane region" description="Helical" evidence="1">
    <location>
        <begin position="145"/>
        <end position="168"/>
    </location>
</feature>
<dbReference type="InterPro" id="IPR010380">
    <property type="entry name" value="DUF975"/>
</dbReference>
<comment type="caution">
    <text evidence="2">The sequence shown here is derived from an EMBL/GenBank/DDBJ whole genome shotgun (WGS) entry which is preliminary data.</text>
</comment>
<evidence type="ECO:0000313" key="2">
    <source>
        <dbReference type="EMBL" id="MSU81361.1"/>
    </source>
</evidence>
<feature type="transmembrane region" description="Helical" evidence="1">
    <location>
        <begin position="84"/>
        <end position="108"/>
    </location>
</feature>
<gene>
    <name evidence="2" type="ORF">FYJ25_03070</name>
</gene>
<evidence type="ECO:0000256" key="1">
    <source>
        <dbReference type="SAM" id="Phobius"/>
    </source>
</evidence>
<accession>A0A6N7XX13</accession>
<feature type="transmembrane region" description="Helical" evidence="1">
    <location>
        <begin position="206"/>
        <end position="231"/>
    </location>
</feature>
<dbReference type="PANTHER" id="PTHR40076:SF1">
    <property type="entry name" value="MEMBRANE PROTEIN"/>
    <property type="match status" value="1"/>
</dbReference>
<dbReference type="Proteomes" id="UP000433359">
    <property type="component" value="Unassembled WGS sequence"/>
</dbReference>
<protein>
    <submittedName>
        <fullName evidence="2">DUF975 family protein</fullName>
    </submittedName>
</protein>
<sequence>MIIRQEEQMRVSSDFREVARRALSGKWGSAVLTTLVASILGADIAMAGGPSVSRVTNYVSNTMGKGGSDHSYSTQLSSLSVTTLTYIFGAVMAITGLIIIIGLVQYVIGSFVSLGLIQYNLDLIDGRDAELSQIFSKASMFGKAFWLRLRMSIFTFLWSLLFIIPGIIKAYSYSMSGFILTENPEMTAEEAMEVSMKMMKGNKWRLFCLEFSFIGWNILGVLSLGIGMLWVTPYQNAAVAAFYDEISREPLN</sequence>